<evidence type="ECO:0000313" key="3">
    <source>
        <dbReference type="Proteomes" id="UP000076837"/>
    </source>
</evidence>
<dbReference type="EMBL" id="JYNV01000035">
    <property type="protein sequence ID" value="KZM28100.1"/>
    <property type="molecule type" value="Genomic_DNA"/>
</dbReference>
<keyword evidence="1" id="KW-0812">Transmembrane</keyword>
<proteinExistence type="predicted"/>
<accession>A0A163LTE1</accession>
<keyword evidence="1" id="KW-0472">Membrane</keyword>
<organism evidence="2 3">
    <name type="scientific">Didymella rabiei</name>
    <name type="common">Chickpea ascochyta blight fungus</name>
    <name type="synonym">Mycosphaerella rabiei</name>
    <dbReference type="NCBI Taxonomy" id="5454"/>
    <lineage>
        <taxon>Eukaryota</taxon>
        <taxon>Fungi</taxon>
        <taxon>Dikarya</taxon>
        <taxon>Ascomycota</taxon>
        <taxon>Pezizomycotina</taxon>
        <taxon>Dothideomycetes</taxon>
        <taxon>Pleosporomycetidae</taxon>
        <taxon>Pleosporales</taxon>
        <taxon>Pleosporineae</taxon>
        <taxon>Didymellaceae</taxon>
        <taxon>Ascochyta</taxon>
    </lineage>
</organism>
<gene>
    <name evidence="2" type="ORF">ST47_g756</name>
</gene>
<dbReference type="AlphaFoldDB" id="A0A163LTE1"/>
<keyword evidence="3" id="KW-1185">Reference proteome</keyword>
<feature type="transmembrane region" description="Helical" evidence="1">
    <location>
        <begin position="41"/>
        <end position="63"/>
    </location>
</feature>
<comment type="caution">
    <text evidence="2">The sequence shown here is derived from an EMBL/GenBank/DDBJ whole genome shotgun (WGS) entry which is preliminary data.</text>
</comment>
<evidence type="ECO:0000256" key="1">
    <source>
        <dbReference type="SAM" id="Phobius"/>
    </source>
</evidence>
<reference evidence="2 3" key="1">
    <citation type="journal article" date="2016" name="Sci. Rep.">
        <title>Draft genome sequencing and secretome analysis of fungal phytopathogen Ascochyta rabiei provides insight into the necrotrophic effector repertoire.</title>
        <authorList>
            <person name="Verma S."/>
            <person name="Gazara R.K."/>
            <person name="Nizam S."/>
            <person name="Parween S."/>
            <person name="Chattopadhyay D."/>
            <person name="Verma P.K."/>
        </authorList>
    </citation>
    <scope>NUCLEOTIDE SEQUENCE [LARGE SCALE GENOMIC DNA]</scope>
    <source>
        <strain evidence="2 3">ArDII</strain>
    </source>
</reference>
<name>A0A163LTE1_DIDRA</name>
<evidence type="ECO:0000313" key="2">
    <source>
        <dbReference type="EMBL" id="KZM28100.1"/>
    </source>
</evidence>
<keyword evidence="1" id="KW-1133">Transmembrane helix</keyword>
<dbReference type="Proteomes" id="UP000076837">
    <property type="component" value="Unassembled WGS sequence"/>
</dbReference>
<protein>
    <submittedName>
        <fullName evidence="2">Uncharacterized protein</fullName>
    </submittedName>
</protein>
<sequence length="201" mass="21849">MPSPVPDDLSEQVVIPTTTTAPAAPPAEVVPAQSNGSSADVFVSGAVIAAVLGAVINVVLARYKDRAEDRARLRTTFAEAFEVAMQYKEFPYAIRRRRADEPAAERVRLSEEMRAVQAKLSYFEVWTEGESDAVGAAYKELVTNLRSIAGTACNEAWNAAPVQDDSGMNLSSSVVNLSALKPFEKAYVGAVRDHFKPLFRR</sequence>